<proteinExistence type="predicted"/>
<gene>
    <name evidence="1" type="ORF">DBRI00130_LOCUS37758</name>
</gene>
<evidence type="ECO:0000313" key="1">
    <source>
        <dbReference type="EMBL" id="CAE4650925.1"/>
    </source>
</evidence>
<dbReference type="AlphaFoldDB" id="A0A7S4SQB7"/>
<protein>
    <submittedName>
        <fullName evidence="1">Uncharacterized protein</fullName>
    </submittedName>
</protein>
<accession>A0A7S4SQB7</accession>
<organism evidence="1">
    <name type="scientific">Ditylum brightwellii</name>
    <dbReference type="NCBI Taxonomy" id="49249"/>
    <lineage>
        <taxon>Eukaryota</taxon>
        <taxon>Sar</taxon>
        <taxon>Stramenopiles</taxon>
        <taxon>Ochrophyta</taxon>
        <taxon>Bacillariophyta</taxon>
        <taxon>Mediophyceae</taxon>
        <taxon>Lithodesmiophycidae</taxon>
        <taxon>Lithodesmiales</taxon>
        <taxon>Lithodesmiaceae</taxon>
        <taxon>Ditylum</taxon>
    </lineage>
</organism>
<sequence length="104" mass="11827">MKLECIKAETERKKEDQCCKIQTNKANMTLRLHTAKQKQDMELEKCSKSMEIKQRRTIGVVENPADMNGMNPMNMHATHPMGTYNPNNGFGGSYGYNNGMLLNN</sequence>
<name>A0A7S4SQB7_9STRA</name>
<dbReference type="EMBL" id="HBNS01049854">
    <property type="protein sequence ID" value="CAE4650925.1"/>
    <property type="molecule type" value="Transcribed_RNA"/>
</dbReference>
<reference evidence="1" key="1">
    <citation type="submission" date="2021-01" db="EMBL/GenBank/DDBJ databases">
        <authorList>
            <person name="Corre E."/>
            <person name="Pelletier E."/>
            <person name="Niang G."/>
            <person name="Scheremetjew M."/>
            <person name="Finn R."/>
            <person name="Kale V."/>
            <person name="Holt S."/>
            <person name="Cochrane G."/>
            <person name="Meng A."/>
            <person name="Brown T."/>
            <person name="Cohen L."/>
        </authorList>
    </citation>
    <scope>NUCLEOTIDE SEQUENCE</scope>
    <source>
        <strain evidence="1">GSO104</strain>
    </source>
</reference>